<evidence type="ECO:0000256" key="1">
    <source>
        <dbReference type="SAM" id="MobiDB-lite"/>
    </source>
</evidence>
<feature type="region of interest" description="Disordered" evidence="1">
    <location>
        <begin position="132"/>
        <end position="173"/>
    </location>
</feature>
<proteinExistence type="predicted"/>
<feature type="region of interest" description="Disordered" evidence="1">
    <location>
        <begin position="43"/>
        <end position="78"/>
    </location>
</feature>
<feature type="compositionally biased region" description="Low complexity" evidence="1">
    <location>
        <begin position="157"/>
        <end position="169"/>
    </location>
</feature>
<feature type="region of interest" description="Disordered" evidence="1">
    <location>
        <begin position="1"/>
        <end position="22"/>
    </location>
</feature>
<evidence type="ECO:0000313" key="2">
    <source>
        <dbReference type="EMBL" id="CAL8135433.1"/>
    </source>
</evidence>
<feature type="compositionally biased region" description="Polar residues" evidence="1">
    <location>
        <begin position="62"/>
        <end position="78"/>
    </location>
</feature>
<evidence type="ECO:0000313" key="3">
    <source>
        <dbReference type="Proteomes" id="UP001642540"/>
    </source>
</evidence>
<dbReference type="Proteomes" id="UP001642540">
    <property type="component" value="Unassembled WGS sequence"/>
</dbReference>
<accession>A0ABP1RTG0</accession>
<gene>
    <name evidence="2" type="ORF">ODALV1_LOCUS25984</name>
</gene>
<feature type="compositionally biased region" description="Basic and acidic residues" evidence="1">
    <location>
        <begin position="145"/>
        <end position="156"/>
    </location>
</feature>
<protein>
    <submittedName>
        <fullName evidence="2">Uncharacterized protein</fullName>
    </submittedName>
</protein>
<comment type="caution">
    <text evidence="2">The sequence shown here is derived from an EMBL/GenBank/DDBJ whole genome shotgun (WGS) entry which is preliminary data.</text>
</comment>
<sequence>MGQSFLTHDEKSSGSPSPDLLQFNGVSHPKFFGSLSSVKETSISSSSRSPIHSEDSERNLLAASSCSPPTTHSYTSLVPTPILPGNVSRLRDKFMDFDRRRRESSGAELERHIVFSNEKTYSKHRLSNSDCRFIRPATTSPCGEGRSRARARDRSSHPAASSRRTSTTRQHPVYEKLDVIRSDNDLRECFRQMSMSSSNAGNFTSITPLVRHRPRTRPYVPQPRSVIIRAGYLPVVQTVDLIHERSEWTSDSSVFPRQDSEPSVCYATDNAPEEDSCVKREELLMISSPASPREQSSTHIVTKQRDHIKTVLTKDAEVNTSAEVLVLPQGTQTSVVLKSAMEVVDGKARLRKRKRKRGLLRMPRLFGRIMIRLVELF</sequence>
<name>A0ABP1RTG0_9HEXA</name>
<reference evidence="2 3" key="1">
    <citation type="submission" date="2024-08" db="EMBL/GenBank/DDBJ databases">
        <authorList>
            <person name="Cucini C."/>
            <person name="Frati F."/>
        </authorList>
    </citation>
    <scope>NUCLEOTIDE SEQUENCE [LARGE SCALE GENOMIC DNA]</scope>
</reference>
<organism evidence="2 3">
    <name type="scientific">Orchesella dallaii</name>
    <dbReference type="NCBI Taxonomy" id="48710"/>
    <lineage>
        <taxon>Eukaryota</taxon>
        <taxon>Metazoa</taxon>
        <taxon>Ecdysozoa</taxon>
        <taxon>Arthropoda</taxon>
        <taxon>Hexapoda</taxon>
        <taxon>Collembola</taxon>
        <taxon>Entomobryomorpha</taxon>
        <taxon>Entomobryoidea</taxon>
        <taxon>Orchesellidae</taxon>
        <taxon>Orchesellinae</taxon>
        <taxon>Orchesella</taxon>
    </lineage>
</organism>
<dbReference type="EMBL" id="CAXLJM020000108">
    <property type="protein sequence ID" value="CAL8135433.1"/>
    <property type="molecule type" value="Genomic_DNA"/>
</dbReference>
<keyword evidence="3" id="KW-1185">Reference proteome</keyword>